<dbReference type="OrthoDB" id="289721at2759"/>
<protein>
    <submittedName>
        <fullName evidence="2">Unplaced genomic scaffold GYMLUscaffold_17, whole genome shotgun sequence</fullName>
    </submittedName>
</protein>
<dbReference type="AlphaFoldDB" id="A0A0D0CJH8"/>
<organism evidence="2 3">
    <name type="scientific">Collybiopsis luxurians FD-317 M1</name>
    <dbReference type="NCBI Taxonomy" id="944289"/>
    <lineage>
        <taxon>Eukaryota</taxon>
        <taxon>Fungi</taxon>
        <taxon>Dikarya</taxon>
        <taxon>Basidiomycota</taxon>
        <taxon>Agaricomycotina</taxon>
        <taxon>Agaricomycetes</taxon>
        <taxon>Agaricomycetidae</taxon>
        <taxon>Agaricales</taxon>
        <taxon>Marasmiineae</taxon>
        <taxon>Omphalotaceae</taxon>
        <taxon>Collybiopsis</taxon>
        <taxon>Collybiopsis luxurians</taxon>
    </lineage>
</organism>
<evidence type="ECO:0000256" key="1">
    <source>
        <dbReference type="SAM" id="MobiDB-lite"/>
    </source>
</evidence>
<name>A0A0D0CJH8_9AGAR</name>
<dbReference type="Proteomes" id="UP000053593">
    <property type="component" value="Unassembled WGS sequence"/>
</dbReference>
<dbReference type="EMBL" id="KN834765">
    <property type="protein sequence ID" value="KIK62949.1"/>
    <property type="molecule type" value="Genomic_DNA"/>
</dbReference>
<accession>A0A0D0CJH8</accession>
<proteinExistence type="predicted"/>
<dbReference type="HOGENOM" id="CLU_165641_0_0_1"/>
<evidence type="ECO:0000313" key="2">
    <source>
        <dbReference type="EMBL" id="KIK62949.1"/>
    </source>
</evidence>
<feature type="region of interest" description="Disordered" evidence="1">
    <location>
        <begin position="1"/>
        <end position="24"/>
    </location>
</feature>
<sequence length="130" mass="15136">MNRLRPSLGSKPSTPPDPREEATHSRHLAKYIFARQYGLPNAFTFEVTKWELSYIPDFANRDLEIQRLGSCKTPKRLKEVLPILEKLLWRHGKCKFRLLRNFACPSKVSPELGKSFSTYLTVSRLNFARK</sequence>
<evidence type="ECO:0000313" key="3">
    <source>
        <dbReference type="Proteomes" id="UP000053593"/>
    </source>
</evidence>
<keyword evidence="3" id="KW-1185">Reference proteome</keyword>
<gene>
    <name evidence="2" type="ORF">GYMLUDRAFT_163948</name>
</gene>
<reference evidence="2 3" key="1">
    <citation type="submission" date="2014-04" db="EMBL/GenBank/DDBJ databases">
        <title>Evolutionary Origins and Diversification of the Mycorrhizal Mutualists.</title>
        <authorList>
            <consortium name="DOE Joint Genome Institute"/>
            <consortium name="Mycorrhizal Genomics Consortium"/>
            <person name="Kohler A."/>
            <person name="Kuo A."/>
            <person name="Nagy L.G."/>
            <person name="Floudas D."/>
            <person name="Copeland A."/>
            <person name="Barry K.W."/>
            <person name="Cichocki N."/>
            <person name="Veneault-Fourrey C."/>
            <person name="LaButti K."/>
            <person name="Lindquist E.A."/>
            <person name="Lipzen A."/>
            <person name="Lundell T."/>
            <person name="Morin E."/>
            <person name="Murat C."/>
            <person name="Riley R."/>
            <person name="Ohm R."/>
            <person name="Sun H."/>
            <person name="Tunlid A."/>
            <person name="Henrissat B."/>
            <person name="Grigoriev I.V."/>
            <person name="Hibbett D.S."/>
            <person name="Martin F."/>
        </authorList>
    </citation>
    <scope>NUCLEOTIDE SEQUENCE [LARGE SCALE GENOMIC DNA]</scope>
    <source>
        <strain evidence="2 3">FD-317 M1</strain>
    </source>
</reference>
<dbReference type="Gene3D" id="1.10.132.70">
    <property type="match status" value="1"/>
</dbReference>